<keyword evidence="4" id="KW-1185">Reference proteome</keyword>
<feature type="repeat" description="TPR" evidence="1">
    <location>
        <begin position="50"/>
        <end position="83"/>
    </location>
</feature>
<evidence type="ECO:0000256" key="2">
    <source>
        <dbReference type="SAM" id="SignalP"/>
    </source>
</evidence>
<feature type="chain" id="PRO_5035241288" evidence="2">
    <location>
        <begin position="21"/>
        <end position="245"/>
    </location>
</feature>
<dbReference type="InterPro" id="IPR019734">
    <property type="entry name" value="TPR_rpt"/>
</dbReference>
<dbReference type="RefSeq" id="WP_188223463.1">
    <property type="nucleotide sequence ID" value="NZ_JACVXD010000004.1"/>
</dbReference>
<evidence type="ECO:0000256" key="1">
    <source>
        <dbReference type="PROSITE-ProRule" id="PRU00339"/>
    </source>
</evidence>
<dbReference type="Proteomes" id="UP000621516">
    <property type="component" value="Unassembled WGS sequence"/>
</dbReference>
<sequence length="245" mass="27835">MPRILFLLFFPILTMAQVDANSIQDLFNQEKFIEAETILKSHLKQYPNDVEAVELLGDAYGHQKKWDEAIESYQSLIDFDHKNANFHYKYGGVLGMKALSVSKVRALTLIGDVEEAFVKAAELDANHIDARWALVEYYMKLPGFLGGGVSSALPYANQLEMLSKVDGYLAKGFIYESDKEPELAENYYKMAITEGGSLVCYDKLTKFYLAQDEPEKAILNLKAAYEKHQDADLLIQIRELENDKQ</sequence>
<dbReference type="Gene3D" id="1.25.40.10">
    <property type="entry name" value="Tetratricopeptide repeat domain"/>
    <property type="match status" value="2"/>
</dbReference>
<gene>
    <name evidence="3" type="ORF">ICJ85_08980</name>
</gene>
<dbReference type="Pfam" id="PF13414">
    <property type="entry name" value="TPR_11"/>
    <property type="match status" value="1"/>
</dbReference>
<evidence type="ECO:0000313" key="4">
    <source>
        <dbReference type="Proteomes" id="UP000621516"/>
    </source>
</evidence>
<organism evidence="3 4">
    <name type="scientific">Aestuariibaculum marinum</name>
    <dbReference type="NCBI Taxonomy" id="2683592"/>
    <lineage>
        <taxon>Bacteria</taxon>
        <taxon>Pseudomonadati</taxon>
        <taxon>Bacteroidota</taxon>
        <taxon>Flavobacteriia</taxon>
        <taxon>Flavobacteriales</taxon>
        <taxon>Flavobacteriaceae</taxon>
    </lineage>
</organism>
<dbReference type="AlphaFoldDB" id="A0A8J6PW76"/>
<dbReference type="SMART" id="SM00028">
    <property type="entry name" value="TPR"/>
    <property type="match status" value="2"/>
</dbReference>
<dbReference type="PROSITE" id="PS50005">
    <property type="entry name" value="TPR"/>
    <property type="match status" value="1"/>
</dbReference>
<dbReference type="SUPFAM" id="SSF48452">
    <property type="entry name" value="TPR-like"/>
    <property type="match status" value="2"/>
</dbReference>
<protein>
    <submittedName>
        <fullName evidence="3">Tetratricopeptide repeat protein</fullName>
    </submittedName>
</protein>
<evidence type="ECO:0000313" key="3">
    <source>
        <dbReference type="EMBL" id="MBD0824153.1"/>
    </source>
</evidence>
<reference evidence="3 4" key="1">
    <citation type="journal article" date="2018" name="J. Microbiol.">
        <title>Aestuariibaculum marinum sp. nov., a marine bacterium isolated from seawater in South Korea.</title>
        <authorList>
            <person name="Choi J."/>
            <person name="Lee D."/>
            <person name="Jang J.H."/>
            <person name="Cha S."/>
            <person name="Seo T."/>
        </authorList>
    </citation>
    <scope>NUCLEOTIDE SEQUENCE [LARGE SCALE GENOMIC DNA]</scope>
    <source>
        <strain evidence="3 4">IP7</strain>
    </source>
</reference>
<accession>A0A8J6PW76</accession>
<name>A0A8J6PW76_9FLAO</name>
<dbReference type="InterPro" id="IPR011990">
    <property type="entry name" value="TPR-like_helical_dom_sf"/>
</dbReference>
<keyword evidence="2" id="KW-0732">Signal</keyword>
<proteinExistence type="predicted"/>
<dbReference type="EMBL" id="JACVXD010000004">
    <property type="protein sequence ID" value="MBD0824153.1"/>
    <property type="molecule type" value="Genomic_DNA"/>
</dbReference>
<comment type="caution">
    <text evidence="3">The sequence shown here is derived from an EMBL/GenBank/DDBJ whole genome shotgun (WGS) entry which is preliminary data.</text>
</comment>
<feature type="signal peptide" evidence="2">
    <location>
        <begin position="1"/>
        <end position="20"/>
    </location>
</feature>
<keyword evidence="1" id="KW-0802">TPR repeat</keyword>